<dbReference type="InterPro" id="IPR036513">
    <property type="entry name" value="STAS_dom_sf"/>
</dbReference>
<keyword evidence="7" id="KW-1185">Reference proteome</keyword>
<feature type="domain" description="STAS" evidence="5">
    <location>
        <begin position="284"/>
        <end position="333"/>
    </location>
</feature>
<sequence length="333" mass="37247">MFFPEDPFHKFKNQALFRKLVLGLEYLFPILQWGPNYRITLLRSDVSGLTIASLAIPQGISYAKLANLPPIIRLYSSFVPPLIYSILGISRHLSAGPVSIASLVMATMISEKVSHFEEPALYLKLAFTATFFAGLFQARLGLLRLGFILDFLSKTTLVGFTAGAAVIISLQQLKGLLGLLHFSSKMQILPVLSHVFHHTKEVGKLPEGLNPLSTEKLFFRGPYLDVAIKTGIVTGILSLTSVSNTLDGTQVGVSVFKILLHIARPKFVVFGKIAETHIYQDLDRYKEARRVRSFLILGVESPIYFANSNYLQERILRLVREEDERIQANTRVN</sequence>
<organism evidence="6 7">
    <name type="scientific">Liquidambar formosana</name>
    <name type="common">Formosan gum</name>
    <dbReference type="NCBI Taxonomy" id="63359"/>
    <lineage>
        <taxon>Eukaryota</taxon>
        <taxon>Viridiplantae</taxon>
        <taxon>Streptophyta</taxon>
        <taxon>Embryophyta</taxon>
        <taxon>Tracheophyta</taxon>
        <taxon>Spermatophyta</taxon>
        <taxon>Magnoliopsida</taxon>
        <taxon>eudicotyledons</taxon>
        <taxon>Gunneridae</taxon>
        <taxon>Pentapetalae</taxon>
        <taxon>Saxifragales</taxon>
        <taxon>Altingiaceae</taxon>
        <taxon>Liquidambar</taxon>
    </lineage>
</organism>
<dbReference type="EMBL" id="JBBPBK010000007">
    <property type="protein sequence ID" value="KAK9282454.1"/>
    <property type="molecule type" value="Genomic_DNA"/>
</dbReference>
<evidence type="ECO:0000259" key="5">
    <source>
        <dbReference type="PROSITE" id="PS50801"/>
    </source>
</evidence>
<name>A0AAP0RVB1_LIQFO</name>
<evidence type="ECO:0000313" key="7">
    <source>
        <dbReference type="Proteomes" id="UP001415857"/>
    </source>
</evidence>
<dbReference type="InterPro" id="IPR002645">
    <property type="entry name" value="STAS_dom"/>
</dbReference>
<evidence type="ECO:0000256" key="3">
    <source>
        <dbReference type="ARBA" id="ARBA00022989"/>
    </source>
</evidence>
<protein>
    <recommendedName>
        <fullName evidence="5">STAS domain-containing protein</fullName>
    </recommendedName>
</protein>
<gene>
    <name evidence="6" type="ORF">L1049_005372</name>
</gene>
<keyword evidence="2" id="KW-0812">Transmembrane</keyword>
<dbReference type="PROSITE" id="PS50801">
    <property type="entry name" value="STAS"/>
    <property type="match status" value="1"/>
</dbReference>
<keyword evidence="4" id="KW-0472">Membrane</keyword>
<dbReference type="InterPro" id="IPR001902">
    <property type="entry name" value="SLC26A/SulP_fam"/>
</dbReference>
<dbReference type="Gene3D" id="3.30.750.24">
    <property type="entry name" value="STAS domain"/>
    <property type="match status" value="1"/>
</dbReference>
<dbReference type="Pfam" id="PF00916">
    <property type="entry name" value="Sulfate_transp"/>
    <property type="match status" value="1"/>
</dbReference>
<comment type="subcellular location">
    <subcellularLocation>
        <location evidence="1">Membrane</location>
        <topology evidence="1">Multi-pass membrane protein</topology>
    </subcellularLocation>
</comment>
<dbReference type="GO" id="GO:0016020">
    <property type="term" value="C:membrane"/>
    <property type="evidence" value="ECO:0007669"/>
    <property type="project" value="UniProtKB-SubCell"/>
</dbReference>
<dbReference type="Proteomes" id="UP001415857">
    <property type="component" value="Unassembled WGS sequence"/>
</dbReference>
<dbReference type="AlphaFoldDB" id="A0AAP0RVB1"/>
<proteinExistence type="predicted"/>
<dbReference type="InterPro" id="IPR011547">
    <property type="entry name" value="SLC26A/SulP_dom"/>
</dbReference>
<dbReference type="PANTHER" id="PTHR11814">
    <property type="entry name" value="SULFATE TRANSPORTER"/>
    <property type="match status" value="1"/>
</dbReference>
<comment type="caution">
    <text evidence="6">The sequence shown here is derived from an EMBL/GenBank/DDBJ whole genome shotgun (WGS) entry which is preliminary data.</text>
</comment>
<reference evidence="6 7" key="1">
    <citation type="journal article" date="2024" name="Plant J.">
        <title>Genome sequences and population genomics reveal climatic adaptation and genomic divergence between two closely related sweetgum species.</title>
        <authorList>
            <person name="Xu W.Q."/>
            <person name="Ren C.Q."/>
            <person name="Zhang X.Y."/>
            <person name="Comes H.P."/>
            <person name="Liu X.H."/>
            <person name="Li Y.G."/>
            <person name="Kettle C.J."/>
            <person name="Jalonen R."/>
            <person name="Gaisberger H."/>
            <person name="Ma Y.Z."/>
            <person name="Qiu Y.X."/>
        </authorList>
    </citation>
    <scope>NUCLEOTIDE SEQUENCE [LARGE SCALE GENOMIC DNA]</scope>
    <source>
        <strain evidence="6">Hangzhou</strain>
    </source>
</reference>
<evidence type="ECO:0000256" key="4">
    <source>
        <dbReference type="ARBA" id="ARBA00023136"/>
    </source>
</evidence>
<evidence type="ECO:0000313" key="6">
    <source>
        <dbReference type="EMBL" id="KAK9282454.1"/>
    </source>
</evidence>
<evidence type="ECO:0000256" key="2">
    <source>
        <dbReference type="ARBA" id="ARBA00022692"/>
    </source>
</evidence>
<dbReference type="GO" id="GO:0055085">
    <property type="term" value="P:transmembrane transport"/>
    <property type="evidence" value="ECO:0007669"/>
    <property type="project" value="InterPro"/>
</dbReference>
<evidence type="ECO:0000256" key="1">
    <source>
        <dbReference type="ARBA" id="ARBA00004141"/>
    </source>
</evidence>
<accession>A0AAP0RVB1</accession>
<keyword evidence="3" id="KW-1133">Transmembrane helix</keyword>